<keyword evidence="7" id="KW-0720">Serine protease</keyword>
<evidence type="ECO:0000313" key="18">
    <source>
        <dbReference type="EnsemblMetazoa" id="KAF7489012.1"/>
    </source>
</evidence>
<reference evidence="18" key="3">
    <citation type="submission" date="2022-06" db="UniProtKB">
        <authorList>
            <consortium name="EnsemblMetazoa"/>
        </authorList>
    </citation>
    <scope>IDENTIFICATION</scope>
</reference>
<keyword evidence="8" id="KW-0735">Signal-anchor</keyword>
<proteinExistence type="inferred from homology"/>
<keyword evidence="19" id="KW-1185">Reference proteome</keyword>
<dbReference type="GO" id="GO:0005886">
    <property type="term" value="C:plasma membrane"/>
    <property type="evidence" value="ECO:0007669"/>
    <property type="project" value="TreeGrafter"/>
</dbReference>
<gene>
    <name evidence="17" type="ORF">SSS_6897</name>
</gene>
<evidence type="ECO:0000313" key="19">
    <source>
        <dbReference type="Proteomes" id="UP000070412"/>
    </source>
</evidence>
<sequence>MNSPDNSANDISIASPVQQSEMDALLLGRIKELSTIDVKSSNWKGTLISILVILILSSTIILVIYLISPDIPYKLKFDYKEKLKLKELLNGAYTIQPTFNGTWISDNEITYIRENGDFVILDVLTANITVIIYAHLMKQHEVVRATLSSNRQVVLFSSQIKNIFRHSTLARYRLYHLSTNRVIDLRPNEVTTNVHLQIAQWGPRDAQLVFVYRNNLYYMPEPELGRIVQLTNETNRYVYSAIADWIYEEEILASEKAFWWSKDGTRIAYAQFNDTLVEFQEFPWYGDSINHDTQYLDQVKIKYPKSGRVNPTVKLFAVKLDEIDRFSRGSDLNQIDSLGERNRNTKRSQYSFEIVPPNDFVGRDYYLTSVRWVNRNSLIAVWLTRSQNYSSYSICYNNVTAIETDQSMRNLAREEKENTWQCQTSYSRMIESGWIDITDVFVDEIGHNYYILHPDQSPEQNIQIVKINIKTSEMRFLTYAKRDVTKILKIINDIETMGDIIYYMATRENHPGERHAYSVLDLNDQNNHHHHHLLHDHRNYYQKGIIERHQIKTDGSFNHSELLVLKSTISKHRCYTCDQIELNQCLYNRVTFSQFGSYYLQECLGPEIPYSTIRKSTQSSSRLNQSWESNGKLYRMLSKKSLPTIKTELIDRNGTNLIVQMFMPPSFKPDQIVRYPLIVHVYAGPGSQNVNENFKLNFGKYLSSNKEIIYAHIDGHGSGFQGETMKHKLFHKLGTIEIEDQIFAARYLRDKYNFINPDAIGIWGWSYGGYATASALATDSSDPVFKCGISIAPVTSWLLYDSAYTERYMGLPISIGKRNISTIDHYFTSDLMNKAALLKKKKFLLIHGTADDNVHIQNSMVLIKELNKANVIFQTQIYPDENHGLHGVTEHLYRTMEQFWNECFESNSFDEEIGQRRRRFNRDGDV</sequence>
<feature type="domain" description="Dipeptidylpeptidase IV N-terminal" evidence="16">
    <location>
        <begin position="148"/>
        <end position="519"/>
    </location>
</feature>
<evidence type="ECO:0000259" key="15">
    <source>
        <dbReference type="Pfam" id="PF00326"/>
    </source>
</evidence>
<keyword evidence="9 14" id="KW-1133">Transmembrane helix</keyword>
<dbReference type="GO" id="GO:0004177">
    <property type="term" value="F:aminopeptidase activity"/>
    <property type="evidence" value="ECO:0007669"/>
    <property type="project" value="UniProtKB-KW"/>
</dbReference>
<evidence type="ECO:0000256" key="2">
    <source>
        <dbReference type="ARBA" id="ARBA00010036"/>
    </source>
</evidence>
<evidence type="ECO:0000259" key="16">
    <source>
        <dbReference type="Pfam" id="PF00930"/>
    </source>
</evidence>
<keyword evidence="5 14" id="KW-0812">Transmembrane</keyword>
<evidence type="ECO:0000256" key="10">
    <source>
        <dbReference type="ARBA" id="ARBA00023136"/>
    </source>
</evidence>
<dbReference type="PANTHER" id="PTHR11731:SF200">
    <property type="entry name" value="DIPEPTIDYL PEPTIDASE 10, ISOFORM B"/>
    <property type="match status" value="1"/>
</dbReference>
<comment type="subcellular location">
    <subcellularLocation>
        <location evidence="12">Endomembrane system</location>
        <topology evidence="12">Single-pass membrane protein</topology>
    </subcellularLocation>
    <subcellularLocation>
        <location evidence="1">Membrane</location>
        <topology evidence="1">Single-pass type II membrane protein</topology>
    </subcellularLocation>
</comment>
<dbReference type="Pfam" id="PF00326">
    <property type="entry name" value="Peptidase_S9"/>
    <property type="match status" value="1"/>
</dbReference>
<organism evidence="17">
    <name type="scientific">Sarcoptes scabiei</name>
    <name type="common">Itch mite</name>
    <name type="synonym">Acarus scabiei</name>
    <dbReference type="NCBI Taxonomy" id="52283"/>
    <lineage>
        <taxon>Eukaryota</taxon>
        <taxon>Metazoa</taxon>
        <taxon>Ecdysozoa</taxon>
        <taxon>Arthropoda</taxon>
        <taxon>Chelicerata</taxon>
        <taxon>Arachnida</taxon>
        <taxon>Acari</taxon>
        <taxon>Acariformes</taxon>
        <taxon>Sarcoptiformes</taxon>
        <taxon>Astigmata</taxon>
        <taxon>Psoroptidia</taxon>
        <taxon>Sarcoptoidea</taxon>
        <taxon>Sarcoptidae</taxon>
        <taxon>Sarcoptinae</taxon>
        <taxon>Sarcoptes</taxon>
    </lineage>
</organism>
<evidence type="ECO:0000256" key="9">
    <source>
        <dbReference type="ARBA" id="ARBA00022989"/>
    </source>
</evidence>
<evidence type="ECO:0000256" key="13">
    <source>
        <dbReference type="ARBA" id="ARBA00072929"/>
    </source>
</evidence>
<dbReference type="Pfam" id="PF00930">
    <property type="entry name" value="DPPIV_N"/>
    <property type="match status" value="1"/>
</dbReference>
<evidence type="ECO:0000256" key="7">
    <source>
        <dbReference type="ARBA" id="ARBA00022825"/>
    </source>
</evidence>
<keyword evidence="3" id="KW-0031">Aminopeptidase</keyword>
<evidence type="ECO:0000256" key="4">
    <source>
        <dbReference type="ARBA" id="ARBA00022670"/>
    </source>
</evidence>
<protein>
    <recommendedName>
        <fullName evidence="13">Venom dipeptidyl peptidase 4</fullName>
    </recommendedName>
</protein>
<dbReference type="FunFam" id="3.40.50.1820:FF:000003">
    <property type="entry name" value="Dipeptidyl peptidase 4"/>
    <property type="match status" value="1"/>
</dbReference>
<dbReference type="Proteomes" id="UP000070412">
    <property type="component" value="Unassembled WGS sequence"/>
</dbReference>
<dbReference type="Gene3D" id="2.140.10.30">
    <property type="entry name" value="Dipeptidylpeptidase IV, N-terminal domain"/>
    <property type="match status" value="1"/>
</dbReference>
<dbReference type="SUPFAM" id="SSF82171">
    <property type="entry name" value="DPP6 N-terminal domain-like"/>
    <property type="match status" value="1"/>
</dbReference>
<dbReference type="EMBL" id="WVUK01000065">
    <property type="protein sequence ID" value="KAF7489012.1"/>
    <property type="molecule type" value="Genomic_DNA"/>
</dbReference>
<dbReference type="AlphaFoldDB" id="A0A834V966"/>
<evidence type="ECO:0000256" key="12">
    <source>
        <dbReference type="ARBA" id="ARBA00037847"/>
    </source>
</evidence>
<evidence type="ECO:0000256" key="14">
    <source>
        <dbReference type="SAM" id="Phobius"/>
    </source>
</evidence>
<dbReference type="InterPro" id="IPR001375">
    <property type="entry name" value="Peptidase_S9_cat"/>
</dbReference>
<evidence type="ECO:0000256" key="6">
    <source>
        <dbReference type="ARBA" id="ARBA00022801"/>
    </source>
</evidence>
<evidence type="ECO:0000256" key="8">
    <source>
        <dbReference type="ARBA" id="ARBA00022968"/>
    </source>
</evidence>
<dbReference type="InterPro" id="IPR029058">
    <property type="entry name" value="AB_hydrolase_fold"/>
</dbReference>
<dbReference type="GO" id="GO:0008236">
    <property type="term" value="F:serine-type peptidase activity"/>
    <property type="evidence" value="ECO:0007669"/>
    <property type="project" value="UniProtKB-KW"/>
</dbReference>
<dbReference type="InterPro" id="IPR050278">
    <property type="entry name" value="Serine_Prot_S9B/DPPIV"/>
</dbReference>
<evidence type="ECO:0000256" key="11">
    <source>
        <dbReference type="ARBA" id="ARBA00023180"/>
    </source>
</evidence>
<keyword evidence="10 14" id="KW-0472">Membrane</keyword>
<dbReference type="GO" id="GO:0012505">
    <property type="term" value="C:endomembrane system"/>
    <property type="evidence" value="ECO:0007669"/>
    <property type="project" value="UniProtKB-SubCell"/>
</dbReference>
<dbReference type="OrthoDB" id="16520at2759"/>
<feature type="domain" description="Peptidase S9 prolyl oligopeptidase catalytic" evidence="15">
    <location>
        <begin position="700"/>
        <end position="905"/>
    </location>
</feature>
<evidence type="ECO:0000256" key="5">
    <source>
        <dbReference type="ARBA" id="ARBA00022692"/>
    </source>
</evidence>
<reference evidence="17" key="2">
    <citation type="submission" date="2020-01" db="EMBL/GenBank/DDBJ databases">
        <authorList>
            <person name="Korhonen P.K.K."/>
            <person name="Guangxu M.G."/>
            <person name="Wang T.W."/>
            <person name="Stroehlein A.J.S."/>
            <person name="Young N.D."/>
            <person name="Ang C.-S.A."/>
            <person name="Fernando D.W.F."/>
            <person name="Lu H.L."/>
            <person name="Taylor S.T."/>
            <person name="Ehtesham M.E.M."/>
            <person name="Najaraj S.H.N."/>
            <person name="Harsha G.H.G."/>
            <person name="Madugundu A.M."/>
            <person name="Renuse S.R."/>
            <person name="Holt D.H."/>
            <person name="Pandey A.P."/>
            <person name="Papenfuss A.P."/>
            <person name="Gasser R.B.G."/>
            <person name="Fischer K.F."/>
        </authorList>
    </citation>
    <scope>NUCLEOTIDE SEQUENCE</scope>
    <source>
        <strain evidence="17">SSS_KF_BRIS2020</strain>
    </source>
</reference>
<dbReference type="GO" id="GO:0008239">
    <property type="term" value="F:dipeptidyl-peptidase activity"/>
    <property type="evidence" value="ECO:0007669"/>
    <property type="project" value="TreeGrafter"/>
</dbReference>
<dbReference type="SUPFAM" id="SSF53474">
    <property type="entry name" value="alpha/beta-Hydrolases"/>
    <property type="match status" value="1"/>
</dbReference>
<evidence type="ECO:0000256" key="1">
    <source>
        <dbReference type="ARBA" id="ARBA00004606"/>
    </source>
</evidence>
<dbReference type="GO" id="GO:0006508">
    <property type="term" value="P:proteolysis"/>
    <property type="evidence" value="ECO:0007669"/>
    <property type="project" value="UniProtKB-KW"/>
</dbReference>
<evidence type="ECO:0000256" key="3">
    <source>
        <dbReference type="ARBA" id="ARBA00022438"/>
    </source>
</evidence>
<keyword evidence="4" id="KW-0645">Protease</keyword>
<name>A0A834V966_SARSC</name>
<accession>A0A834V966</accession>
<keyword evidence="6" id="KW-0378">Hydrolase</keyword>
<keyword evidence="11" id="KW-0325">Glycoprotein</keyword>
<dbReference type="InterPro" id="IPR002469">
    <property type="entry name" value="Peptidase_S9B_N"/>
</dbReference>
<reference evidence="19" key="1">
    <citation type="journal article" date="2020" name="PLoS Negl. Trop. Dis.">
        <title>High-quality nuclear genome for Sarcoptes scabiei-A critical resource for a neglected parasite.</title>
        <authorList>
            <person name="Korhonen P.K."/>
            <person name="Gasser R.B."/>
            <person name="Ma G."/>
            <person name="Wang T."/>
            <person name="Stroehlein A.J."/>
            <person name="Young N.D."/>
            <person name="Ang C.S."/>
            <person name="Fernando D.D."/>
            <person name="Lu H.C."/>
            <person name="Taylor S."/>
            <person name="Reynolds S.L."/>
            <person name="Mofiz E."/>
            <person name="Najaraj S.H."/>
            <person name="Gowda H."/>
            <person name="Madugundu A."/>
            <person name="Renuse S."/>
            <person name="Holt D."/>
            <person name="Pandey A."/>
            <person name="Papenfuss A.T."/>
            <person name="Fischer K."/>
        </authorList>
    </citation>
    <scope>NUCLEOTIDE SEQUENCE [LARGE SCALE GENOMIC DNA]</scope>
</reference>
<comment type="similarity">
    <text evidence="2">Belongs to the peptidase S9B family. DPPIV subfamily.</text>
</comment>
<dbReference type="PANTHER" id="PTHR11731">
    <property type="entry name" value="PROTEASE FAMILY S9B,C DIPEPTIDYL-PEPTIDASE IV-RELATED"/>
    <property type="match status" value="1"/>
</dbReference>
<evidence type="ECO:0000313" key="17">
    <source>
        <dbReference type="EMBL" id="KAF7489012.1"/>
    </source>
</evidence>
<feature type="transmembrane region" description="Helical" evidence="14">
    <location>
        <begin position="47"/>
        <end position="67"/>
    </location>
</feature>
<dbReference type="EnsemblMetazoa" id="SSS_6897s_mrna">
    <property type="protein sequence ID" value="KAF7489012.1"/>
    <property type="gene ID" value="SSS_6897"/>
</dbReference>
<dbReference type="Gene3D" id="3.40.50.1820">
    <property type="entry name" value="alpha/beta hydrolase"/>
    <property type="match status" value="1"/>
</dbReference>